<evidence type="ECO:0000256" key="1">
    <source>
        <dbReference type="ARBA" id="ARBA00023002"/>
    </source>
</evidence>
<dbReference type="SUPFAM" id="SSF52413">
    <property type="entry name" value="UDP-glucose/GDP-mannose dehydrogenase C-terminal domain"/>
    <property type="match status" value="1"/>
</dbReference>
<dbReference type="EMBL" id="CP092362">
    <property type="protein sequence ID" value="ULN42558.2"/>
    <property type="molecule type" value="Genomic_DNA"/>
</dbReference>
<dbReference type="Pfam" id="PF03721">
    <property type="entry name" value="UDPG_MGDP_dh_N"/>
    <property type="match status" value="1"/>
</dbReference>
<dbReference type="PIRSF" id="PIRSF000124">
    <property type="entry name" value="UDPglc_GDPman_dh"/>
    <property type="match status" value="1"/>
</dbReference>
<evidence type="ECO:0000313" key="5">
    <source>
        <dbReference type="EMBL" id="ULN42558.2"/>
    </source>
</evidence>
<dbReference type="Pfam" id="PF03720">
    <property type="entry name" value="UDPG_MGDP_dh_C"/>
    <property type="match status" value="1"/>
</dbReference>
<proteinExistence type="inferred from homology"/>
<dbReference type="PANTHER" id="PTHR43491:SF1">
    <property type="entry name" value="UDP-N-ACETYL-D-MANNOSAMINE DEHYDROGENASE"/>
    <property type="match status" value="1"/>
</dbReference>
<protein>
    <submittedName>
        <fullName evidence="5">Nucleotide sugar dehydrogenase</fullName>
    </submittedName>
</protein>
<dbReference type="NCBIfam" id="TIGR03026">
    <property type="entry name" value="NDP-sugDHase"/>
    <property type="match status" value="1"/>
</dbReference>
<accession>A0ABY3TTA9</accession>
<dbReference type="InterPro" id="IPR008927">
    <property type="entry name" value="6-PGluconate_DH-like_C_sf"/>
</dbReference>
<dbReference type="RefSeq" id="WP_262871745.1">
    <property type="nucleotide sequence ID" value="NZ_CP092362.2"/>
</dbReference>
<reference evidence="5" key="1">
    <citation type="submission" date="2022-08" db="EMBL/GenBank/DDBJ databases">
        <title>Whole genome sequencing of non-tuberculosis mycobacteria type-strains.</title>
        <authorList>
            <person name="Igarashi Y."/>
            <person name="Osugi A."/>
            <person name="Mitarai S."/>
        </authorList>
    </citation>
    <scope>NUCLEOTIDE SEQUENCE</scope>
    <source>
        <strain evidence="5">JCM 16369</strain>
    </source>
</reference>
<evidence type="ECO:0000259" key="4">
    <source>
        <dbReference type="SMART" id="SM00984"/>
    </source>
</evidence>
<dbReference type="InterPro" id="IPR028359">
    <property type="entry name" value="UDP_ManNAc/GlcNAc_DH"/>
</dbReference>
<dbReference type="InterPro" id="IPR017476">
    <property type="entry name" value="UDP-Glc/GDP-Man"/>
</dbReference>
<feature type="domain" description="UDP-glucose/GDP-mannose dehydrogenase C-terminal" evidence="4">
    <location>
        <begin position="322"/>
        <end position="417"/>
    </location>
</feature>
<dbReference type="InterPro" id="IPR014027">
    <property type="entry name" value="UDP-Glc/GDP-Man_DH_C"/>
</dbReference>
<dbReference type="InterPro" id="IPR036220">
    <property type="entry name" value="UDP-Glc/GDP-Man_DH_C_sf"/>
</dbReference>
<dbReference type="Pfam" id="PF00984">
    <property type="entry name" value="UDPG_MGDP_dh"/>
    <property type="match status" value="1"/>
</dbReference>
<evidence type="ECO:0000256" key="2">
    <source>
        <dbReference type="ARBA" id="ARBA00023027"/>
    </source>
</evidence>
<evidence type="ECO:0000256" key="3">
    <source>
        <dbReference type="PIRNR" id="PIRNR000124"/>
    </source>
</evidence>
<gene>
    <name evidence="5" type="ORF">MI149_05445</name>
</gene>
<dbReference type="Gene3D" id="3.40.50.720">
    <property type="entry name" value="NAD(P)-binding Rossmann-like Domain"/>
    <property type="match status" value="2"/>
</dbReference>
<keyword evidence="6" id="KW-1185">Reference proteome</keyword>
<sequence length="423" mass="45788">MSNRSTVKVVVVGQGYVGLPLAIETATAGYVTTGLDLDLDVVASLSSGISHIDDISDDQIRAALARGYRASAEAAVLAQADIVVICVPTPLSADGSPDMAAVEKAVGETARLAKPGVLVILESTTYPGTTDNLVRPALEASGREIDRDFFLAFSPERIDPGNQHYTIRNTPKIVGGVTAESTRRASEFYGAFVDAVVPVKGAREAESAKLLENTYRHVNIALVNEMVRFCRELGIDLWEVIRAASTKPFGFQPFYPGPGVGGHCIPIDPNYLSYEVKRQLGRPFRFIELAQEINESMPRYVVDRLQDALNDAGKPVRGSRVLILGITYKPNIADQRQSPAKPIATLLARKGALLTFHDPLVDAWGVDGVAIPRVDDLLTAVSQSDAVLLLQAHRKYDVDDLTKRSQLFFDTRGASTHPAAVRL</sequence>
<dbReference type="PIRSF" id="PIRSF500136">
    <property type="entry name" value="UDP_ManNAc_DH"/>
    <property type="match status" value="1"/>
</dbReference>
<dbReference type="PANTHER" id="PTHR43491">
    <property type="entry name" value="UDP-N-ACETYL-D-MANNOSAMINE DEHYDROGENASE"/>
    <property type="match status" value="1"/>
</dbReference>
<dbReference type="SUPFAM" id="SSF48179">
    <property type="entry name" value="6-phosphogluconate dehydrogenase C-terminal domain-like"/>
    <property type="match status" value="1"/>
</dbReference>
<comment type="similarity">
    <text evidence="3">Belongs to the UDP-glucose/GDP-mannose dehydrogenase family.</text>
</comment>
<organism evidence="5 6">
    <name type="scientific">Mycolicibacterium crocinum</name>
    <dbReference type="NCBI Taxonomy" id="388459"/>
    <lineage>
        <taxon>Bacteria</taxon>
        <taxon>Bacillati</taxon>
        <taxon>Actinomycetota</taxon>
        <taxon>Actinomycetes</taxon>
        <taxon>Mycobacteriales</taxon>
        <taxon>Mycobacteriaceae</taxon>
        <taxon>Mycolicibacterium</taxon>
    </lineage>
</organism>
<dbReference type="InterPro" id="IPR036291">
    <property type="entry name" value="NAD(P)-bd_dom_sf"/>
</dbReference>
<keyword evidence="1" id="KW-0560">Oxidoreductase</keyword>
<dbReference type="Proteomes" id="UP001055337">
    <property type="component" value="Chromosome"/>
</dbReference>
<evidence type="ECO:0000313" key="6">
    <source>
        <dbReference type="Proteomes" id="UP001055337"/>
    </source>
</evidence>
<dbReference type="InterPro" id="IPR001732">
    <property type="entry name" value="UDP-Glc/GDP-Man_DH_N"/>
</dbReference>
<dbReference type="InterPro" id="IPR014026">
    <property type="entry name" value="UDP-Glc/GDP-Man_DH_dimer"/>
</dbReference>
<dbReference type="SMART" id="SM00984">
    <property type="entry name" value="UDPG_MGDP_dh_C"/>
    <property type="match status" value="1"/>
</dbReference>
<name>A0ABY3TTA9_9MYCO</name>
<dbReference type="SUPFAM" id="SSF51735">
    <property type="entry name" value="NAD(P)-binding Rossmann-fold domains"/>
    <property type="match status" value="1"/>
</dbReference>
<keyword evidence="2" id="KW-0520">NAD</keyword>